<sequence>MLFNEISNSVKAATAKRQPTKNIGDEKFSAYCTVRNVPPQMTVIKMRAN</sequence>
<reference evidence="1 2" key="1">
    <citation type="submission" date="2011-04" db="EMBL/GenBank/DDBJ databases">
        <authorList>
            <person name="Weinstock G."/>
            <person name="Sodergren E."/>
            <person name="Clifton S."/>
            <person name="Fulton L."/>
            <person name="Fulton B."/>
            <person name="Courtney L."/>
            <person name="Fronick C."/>
            <person name="Harrison M."/>
            <person name="Strong C."/>
            <person name="Farmer C."/>
            <person name="Delahaunty K."/>
            <person name="Markovic C."/>
            <person name="Hall O."/>
            <person name="Minx P."/>
            <person name="Tomlinson C."/>
            <person name="Mitreva M."/>
            <person name="Hou S."/>
            <person name="Chen J."/>
            <person name="Wollam A."/>
            <person name="Pepin K.H."/>
            <person name="Johnson M."/>
            <person name="Bhonagiri V."/>
            <person name="Zhang X."/>
            <person name="Suruliraj S."/>
            <person name="Warren W."/>
            <person name="Chinwalla A."/>
            <person name="Mardis E.R."/>
            <person name="Wilson R.K."/>
        </authorList>
    </citation>
    <scope>NUCLEOTIDE SEQUENCE [LARGE SCALE GENOMIC DNA]</scope>
    <source>
        <strain evidence="1 2">6014059</strain>
    </source>
</reference>
<comment type="caution">
    <text evidence="1">The sequence shown here is derived from an EMBL/GenBank/DDBJ whole genome shotgun (WGS) entry which is preliminary data.</text>
</comment>
<dbReference type="Proteomes" id="UP000003204">
    <property type="component" value="Unassembled WGS sequence"/>
</dbReference>
<evidence type="ECO:0000313" key="2">
    <source>
        <dbReference type="Proteomes" id="UP000003204"/>
    </source>
</evidence>
<name>A0A828SUE5_ACIBA</name>
<proteinExistence type="predicted"/>
<gene>
    <name evidence="1" type="ORF">HMPREF0022_01792</name>
</gene>
<organism evidence="1 2">
    <name type="scientific">Acinetobacter baumannii 6014059</name>
    <dbReference type="NCBI Taxonomy" id="525242"/>
    <lineage>
        <taxon>Bacteria</taxon>
        <taxon>Pseudomonadati</taxon>
        <taxon>Pseudomonadota</taxon>
        <taxon>Gammaproteobacteria</taxon>
        <taxon>Moraxellales</taxon>
        <taxon>Moraxellaceae</taxon>
        <taxon>Acinetobacter</taxon>
        <taxon>Acinetobacter calcoaceticus/baumannii complex</taxon>
    </lineage>
</organism>
<protein>
    <submittedName>
        <fullName evidence="1">Uncharacterized protein</fullName>
    </submittedName>
</protein>
<dbReference type="EMBL" id="ACYS02000054">
    <property type="protein sequence ID" value="EGJ68447.1"/>
    <property type="molecule type" value="Genomic_DNA"/>
</dbReference>
<accession>A0A828SUE5</accession>
<dbReference type="AlphaFoldDB" id="A0A828SUE5"/>
<evidence type="ECO:0000313" key="1">
    <source>
        <dbReference type="EMBL" id="EGJ68447.1"/>
    </source>
</evidence>